<dbReference type="InterPro" id="IPR007460">
    <property type="entry name" value="BrnT_toxin"/>
</dbReference>
<dbReference type="Gene3D" id="3.10.450.530">
    <property type="entry name" value="Ribonuclease toxin, BrnT, of type II toxin-antitoxin system"/>
    <property type="match status" value="1"/>
</dbReference>
<keyword evidence="2" id="KW-1185">Reference proteome</keyword>
<evidence type="ECO:0000313" key="1">
    <source>
        <dbReference type="EMBL" id="MBS4078143.1"/>
    </source>
</evidence>
<dbReference type="RefSeq" id="WP_212544399.1">
    <property type="nucleotide sequence ID" value="NZ_JAGYHF010000003.1"/>
</dbReference>
<name>A0ABS5MV21_9PSED</name>
<protein>
    <submittedName>
        <fullName evidence="1">BrnT family toxin</fullName>
    </submittedName>
</protein>
<dbReference type="EMBL" id="JAGYHF010000003">
    <property type="protein sequence ID" value="MBS4078143.1"/>
    <property type="molecule type" value="Genomic_DNA"/>
</dbReference>
<accession>A0ABS5MV21</accession>
<evidence type="ECO:0000313" key="2">
    <source>
        <dbReference type="Proteomes" id="UP000676035"/>
    </source>
</evidence>
<comment type="caution">
    <text evidence="1">The sequence shown here is derived from an EMBL/GenBank/DDBJ whole genome shotgun (WGS) entry which is preliminary data.</text>
</comment>
<reference evidence="1 2" key="1">
    <citation type="submission" date="2021-04" db="EMBL/GenBank/DDBJ databases">
        <title>Pseudomonas rustica sp. nov. isolated from raw milk.</title>
        <authorList>
            <person name="Fiedler G."/>
            <person name="Gieschler S."/>
            <person name="Kabisch J."/>
            <person name="Grimmler C."/>
            <person name="Brinks E."/>
            <person name="Wagner N."/>
            <person name="Hetzer B."/>
            <person name="Franz C.M.A.P."/>
            <person name="Boehnlein C."/>
        </authorList>
    </citation>
    <scope>NUCLEOTIDE SEQUENCE [LARGE SCALE GENOMIC DNA]</scope>
    <source>
        <strain evidence="1 2">MBT-4</strain>
    </source>
</reference>
<proteinExistence type="predicted"/>
<dbReference type="Proteomes" id="UP000676035">
    <property type="component" value="Unassembled WGS sequence"/>
</dbReference>
<dbReference type="InterPro" id="IPR038573">
    <property type="entry name" value="BrnT_sf"/>
</dbReference>
<gene>
    <name evidence="1" type="ORF">KFS80_07545</name>
</gene>
<dbReference type="Pfam" id="PF04365">
    <property type="entry name" value="BrnT_toxin"/>
    <property type="match status" value="1"/>
</dbReference>
<organism evidence="1 2">
    <name type="scientific">Pseudomonas rustica</name>
    <dbReference type="NCBI Taxonomy" id="2827099"/>
    <lineage>
        <taxon>Bacteria</taxon>
        <taxon>Pseudomonadati</taxon>
        <taxon>Pseudomonadota</taxon>
        <taxon>Gammaproteobacteria</taxon>
        <taxon>Pseudomonadales</taxon>
        <taxon>Pseudomonadaceae</taxon>
        <taxon>Pseudomonas</taxon>
    </lineage>
</organism>
<sequence length="101" mass="11624">MQLIDIQFDKSKNAANKLKHRGISLAETEAVFYDERAITVEDNDHDEQRWITIGLDAKGRLLVVAYSYREPNVVRIISARVATPSERCAYFLEGLTNERRI</sequence>